<evidence type="ECO:0000313" key="2">
    <source>
        <dbReference type="Proteomes" id="UP001431783"/>
    </source>
</evidence>
<evidence type="ECO:0000313" key="1">
    <source>
        <dbReference type="EMBL" id="KAK9882983.1"/>
    </source>
</evidence>
<comment type="caution">
    <text evidence="1">The sequence shown here is derived from an EMBL/GenBank/DDBJ whole genome shotgun (WGS) entry which is preliminary data.</text>
</comment>
<dbReference type="EMBL" id="JARQZJ010000091">
    <property type="protein sequence ID" value="KAK9882983.1"/>
    <property type="molecule type" value="Genomic_DNA"/>
</dbReference>
<keyword evidence="2" id="KW-1185">Reference proteome</keyword>
<proteinExistence type="predicted"/>
<reference evidence="1 2" key="1">
    <citation type="submission" date="2023-03" db="EMBL/GenBank/DDBJ databases">
        <title>Genome insight into feeding habits of ladybird beetles.</title>
        <authorList>
            <person name="Li H.-S."/>
            <person name="Huang Y.-H."/>
            <person name="Pang H."/>
        </authorList>
    </citation>
    <scope>NUCLEOTIDE SEQUENCE [LARGE SCALE GENOMIC DNA]</scope>
    <source>
        <strain evidence="1">SYSU_2023b</strain>
        <tissue evidence="1">Whole body</tissue>
    </source>
</reference>
<protein>
    <submittedName>
        <fullName evidence="1">Uncharacterized protein</fullName>
    </submittedName>
</protein>
<accession>A0AAW1UJT5</accession>
<name>A0AAW1UJT5_9CUCU</name>
<dbReference type="Proteomes" id="UP001431783">
    <property type="component" value="Unassembled WGS sequence"/>
</dbReference>
<dbReference type="AlphaFoldDB" id="A0AAW1UJT5"/>
<sequence>METFSGRYNNIRNEKGFLMPQTALILHLFRRFSRGCYISRYKYEDACKNRWYSRGRRNAAYRSTASREMYTSVEHFGLLKRRRTDDSCEIRRATEEEGWFQLKETADSPGDKRSSVRIFG</sequence>
<gene>
    <name evidence="1" type="ORF">WA026_001197</name>
</gene>
<organism evidence="1 2">
    <name type="scientific">Henosepilachna vigintioctopunctata</name>
    <dbReference type="NCBI Taxonomy" id="420089"/>
    <lineage>
        <taxon>Eukaryota</taxon>
        <taxon>Metazoa</taxon>
        <taxon>Ecdysozoa</taxon>
        <taxon>Arthropoda</taxon>
        <taxon>Hexapoda</taxon>
        <taxon>Insecta</taxon>
        <taxon>Pterygota</taxon>
        <taxon>Neoptera</taxon>
        <taxon>Endopterygota</taxon>
        <taxon>Coleoptera</taxon>
        <taxon>Polyphaga</taxon>
        <taxon>Cucujiformia</taxon>
        <taxon>Coccinelloidea</taxon>
        <taxon>Coccinellidae</taxon>
        <taxon>Epilachninae</taxon>
        <taxon>Epilachnini</taxon>
        <taxon>Henosepilachna</taxon>
    </lineage>
</organism>